<organism evidence="6 7">
    <name type="scientific">Chelydra serpentina</name>
    <name type="common">Snapping turtle</name>
    <name type="synonym">Testudo serpentina</name>
    <dbReference type="NCBI Taxonomy" id="8475"/>
    <lineage>
        <taxon>Eukaryota</taxon>
        <taxon>Metazoa</taxon>
        <taxon>Chordata</taxon>
        <taxon>Craniata</taxon>
        <taxon>Vertebrata</taxon>
        <taxon>Euteleostomi</taxon>
        <taxon>Archelosauria</taxon>
        <taxon>Testudinata</taxon>
        <taxon>Testudines</taxon>
        <taxon>Cryptodira</taxon>
        <taxon>Durocryptodira</taxon>
        <taxon>Americhelydia</taxon>
        <taxon>Chelydroidea</taxon>
        <taxon>Chelydridae</taxon>
        <taxon>Chelydra</taxon>
    </lineage>
</organism>
<keyword evidence="2" id="KW-0547">Nucleotide-binding</keyword>
<dbReference type="EMBL" id="JAHGAV010000589">
    <property type="protein sequence ID" value="KAG6924475.1"/>
    <property type="molecule type" value="Genomic_DNA"/>
</dbReference>
<comment type="similarity">
    <text evidence="1">Belongs to the TRAFAC class dynamin-like GTPase superfamily. IRG family.</text>
</comment>
<dbReference type="SUPFAM" id="SSF52540">
    <property type="entry name" value="P-loop containing nucleoside triphosphate hydrolases"/>
    <property type="match status" value="1"/>
</dbReference>
<evidence type="ECO:0000256" key="3">
    <source>
        <dbReference type="ARBA" id="ARBA00022801"/>
    </source>
</evidence>
<dbReference type="Proteomes" id="UP000765507">
    <property type="component" value="Unassembled WGS sequence"/>
</dbReference>
<feature type="domain" description="IRG-type G" evidence="5">
    <location>
        <begin position="47"/>
        <end position="225"/>
    </location>
</feature>
<dbReference type="Pfam" id="PF05049">
    <property type="entry name" value="IIGP"/>
    <property type="match status" value="2"/>
</dbReference>
<keyword evidence="7" id="KW-1185">Reference proteome</keyword>
<evidence type="ECO:0000256" key="4">
    <source>
        <dbReference type="ARBA" id="ARBA00023134"/>
    </source>
</evidence>
<dbReference type="GO" id="GO:0003924">
    <property type="term" value="F:GTPase activity"/>
    <property type="evidence" value="ECO:0007669"/>
    <property type="project" value="TreeGrafter"/>
</dbReference>
<evidence type="ECO:0000313" key="7">
    <source>
        <dbReference type="Proteomes" id="UP000765507"/>
    </source>
</evidence>
<reference evidence="6 7" key="1">
    <citation type="journal article" date="2020" name="G3 (Bethesda)">
        <title>Draft Genome of the Common Snapping Turtle, Chelydra serpentina, a Model for Phenotypic Plasticity in Reptiles.</title>
        <authorList>
            <person name="Das D."/>
            <person name="Singh S.K."/>
            <person name="Bierstedt J."/>
            <person name="Erickson A."/>
            <person name="Galli G.L.J."/>
            <person name="Crossley D.A. 2nd"/>
            <person name="Rhen T."/>
        </authorList>
    </citation>
    <scope>NUCLEOTIDE SEQUENCE [LARGE SCALE GENOMIC DNA]</scope>
    <source>
        <strain evidence="6">KW</strain>
    </source>
</reference>
<keyword evidence="3" id="KW-0378">Hydrolase</keyword>
<accession>A0A8T1S706</accession>
<dbReference type="PROSITE" id="PS51716">
    <property type="entry name" value="G_IRG"/>
    <property type="match status" value="1"/>
</dbReference>
<dbReference type="InterPro" id="IPR027417">
    <property type="entry name" value="P-loop_NTPase"/>
</dbReference>
<dbReference type="OrthoDB" id="422720at2759"/>
<dbReference type="AlphaFoldDB" id="A0A8T1S706"/>
<dbReference type="PANTHER" id="PTHR32341:SF17">
    <property type="entry name" value="IRG-TYPE G DOMAIN-CONTAINING PROTEIN"/>
    <property type="match status" value="1"/>
</dbReference>
<keyword evidence="4" id="KW-0342">GTP-binding</keyword>
<evidence type="ECO:0000256" key="2">
    <source>
        <dbReference type="ARBA" id="ARBA00022741"/>
    </source>
</evidence>
<dbReference type="InterPro" id="IPR030385">
    <property type="entry name" value="G_IRG_dom"/>
</dbReference>
<name>A0A8T1S706_CHESE</name>
<dbReference type="Gene3D" id="3.40.50.300">
    <property type="entry name" value="P-loop containing nucleotide triphosphate hydrolases"/>
    <property type="match status" value="2"/>
</dbReference>
<evidence type="ECO:0000256" key="1">
    <source>
        <dbReference type="ARBA" id="ARBA00005429"/>
    </source>
</evidence>
<proteinExistence type="inferred from homology"/>
<evidence type="ECO:0000313" key="6">
    <source>
        <dbReference type="EMBL" id="KAG6924475.1"/>
    </source>
</evidence>
<gene>
    <name evidence="6" type="ORF">G0U57_017213</name>
</gene>
<evidence type="ECO:0000259" key="5">
    <source>
        <dbReference type="PROSITE" id="PS51716"/>
    </source>
</evidence>
<dbReference type="InterPro" id="IPR051515">
    <property type="entry name" value="IRG"/>
</dbReference>
<comment type="caution">
    <text evidence="6">The sequence shown here is derived from an EMBL/GenBank/DDBJ whole genome shotgun (WGS) entry which is preliminary data.</text>
</comment>
<dbReference type="PANTHER" id="PTHR32341">
    <property type="entry name" value="INTERFERON-INDUCIBLE GTPASE"/>
    <property type="match status" value="1"/>
</dbReference>
<protein>
    <submittedName>
        <fullName evidence="6">Immunity related GTPase cinema</fullName>
    </submittedName>
</protein>
<dbReference type="GO" id="GO:0016020">
    <property type="term" value="C:membrane"/>
    <property type="evidence" value="ECO:0007669"/>
    <property type="project" value="InterPro"/>
</dbReference>
<dbReference type="GO" id="GO:0005525">
    <property type="term" value="F:GTP binding"/>
    <property type="evidence" value="ECO:0007669"/>
    <property type="project" value="UniProtKB-KW"/>
</dbReference>
<dbReference type="InterPro" id="IPR007743">
    <property type="entry name" value="Immunity-related_GTPase-like"/>
</dbReference>
<sequence>MSGDNSTEEFTCITSDDLTEIKNALEGGRMADAVSKIKENLNAFENIRLNIAITGESGSGKSTFINVIRNLGDEDTGAAETGVVETTYEPQPYPHPQYPNARSKVDTDLEACKRRRPKGYDEQRILQEIREDCVKCVQAEGIRFPQIFLLCIFDLDKYDFQQLQDTLEHELPSHKSHTLLLAMPNISLNILLKKKAAFQGQIWKLAALSAGVAAVPVPGLSVACDVTILVKALRDYCKSFGLDDESLTKLAQKFDKPVEELKAVIKSPLAKEISANLVYKLLTNAVGGALMCVEYLVSNIPVIGSLAAGGISYGTTYYMLNSFLNEVAEDAQRVLLKALKETEI</sequence>